<dbReference type="Pfam" id="PF12796">
    <property type="entry name" value="Ank_2"/>
    <property type="match status" value="1"/>
</dbReference>
<dbReference type="Proteomes" id="UP000281474">
    <property type="component" value="Unassembled WGS sequence"/>
</dbReference>
<dbReference type="PANTHER" id="PTHR24171">
    <property type="entry name" value="ANKYRIN REPEAT DOMAIN-CONTAINING PROTEIN 39-RELATED"/>
    <property type="match status" value="1"/>
</dbReference>
<dbReference type="SMART" id="SM00248">
    <property type="entry name" value="ANK"/>
    <property type="match status" value="6"/>
</dbReference>
<dbReference type="InterPro" id="IPR036770">
    <property type="entry name" value="Ankyrin_rpt-contain_sf"/>
</dbReference>
<gene>
    <name evidence="4" type="ORF">D5018_08495</name>
</gene>
<keyword evidence="5" id="KW-1185">Reference proteome</keyword>
<feature type="repeat" description="ANK" evidence="3">
    <location>
        <begin position="304"/>
        <end position="336"/>
    </location>
</feature>
<evidence type="ECO:0000256" key="3">
    <source>
        <dbReference type="PROSITE-ProRule" id="PRU00023"/>
    </source>
</evidence>
<name>A0A3L8Q059_9GAMM</name>
<dbReference type="Gene3D" id="1.25.40.20">
    <property type="entry name" value="Ankyrin repeat-containing domain"/>
    <property type="match status" value="1"/>
</dbReference>
<dbReference type="InterPro" id="IPR002110">
    <property type="entry name" value="Ankyrin_rpt"/>
</dbReference>
<evidence type="ECO:0000313" key="4">
    <source>
        <dbReference type="EMBL" id="RLV60163.1"/>
    </source>
</evidence>
<dbReference type="EMBL" id="QZEI01000020">
    <property type="protein sequence ID" value="RLV60163.1"/>
    <property type="molecule type" value="Genomic_DNA"/>
</dbReference>
<dbReference type="RefSeq" id="WP_121838582.1">
    <property type="nucleotide sequence ID" value="NZ_ML014769.1"/>
</dbReference>
<reference evidence="4 5" key="1">
    <citation type="submission" date="2018-09" db="EMBL/GenBank/DDBJ databases">
        <title>Phylogeny of the Shewanellaceae, and recommendation for two new genera, Pseudoshewanella and Parashewanella.</title>
        <authorList>
            <person name="Wang G."/>
        </authorList>
    </citation>
    <scope>NUCLEOTIDE SEQUENCE [LARGE SCALE GENOMIC DNA]</scope>
    <source>
        <strain evidence="4 5">C51</strain>
    </source>
</reference>
<keyword evidence="1" id="KW-0677">Repeat</keyword>
<proteinExistence type="predicted"/>
<accession>A0A3L8Q059</accession>
<dbReference type="AlphaFoldDB" id="A0A3L8Q059"/>
<dbReference type="Pfam" id="PF13857">
    <property type="entry name" value="Ank_5"/>
    <property type="match status" value="1"/>
</dbReference>
<feature type="repeat" description="ANK" evidence="3">
    <location>
        <begin position="171"/>
        <end position="203"/>
    </location>
</feature>
<feature type="repeat" description="ANK" evidence="3">
    <location>
        <begin position="271"/>
        <end position="303"/>
    </location>
</feature>
<organism evidence="4 5">
    <name type="scientific">Parashewanella curva</name>
    <dbReference type="NCBI Taxonomy" id="2338552"/>
    <lineage>
        <taxon>Bacteria</taxon>
        <taxon>Pseudomonadati</taxon>
        <taxon>Pseudomonadota</taxon>
        <taxon>Gammaproteobacteria</taxon>
        <taxon>Alteromonadales</taxon>
        <taxon>Shewanellaceae</taxon>
        <taxon>Parashewanella</taxon>
    </lineage>
</organism>
<dbReference type="PROSITE" id="PS50297">
    <property type="entry name" value="ANK_REP_REGION"/>
    <property type="match status" value="3"/>
</dbReference>
<evidence type="ECO:0000256" key="1">
    <source>
        <dbReference type="ARBA" id="ARBA00022737"/>
    </source>
</evidence>
<sequence>MASSAVSTQKNKVVEINVNQYASTSELTKLANGIERADSSFTVRFVEPTTALSIEYLVSSSYRAFTYSCDVSSGFKAFFSQTVEAVSLRSARDTSEQSNDIPMQDLSDKQRFLDKWNDKKTVKTALNKMVSELNNEGRHGDLWAAASSGDRNTLEQQLKAGVSVDKRDQYSGDTALMMAVKNKRYDCVRLLLDYDASTRCSNAVHITPIAYAIQHFDEDMLELLLNKQGSTRVTHYHGDYVFFSVCRMQSEKMMESFLSRDKELLNFISHQGETALMLACNNGYSKTVQTLLKHNADVNKGGPNGDLPLHTAVRRGDKGIVEALMDAGADAQLRDSFGKTALEIAREYKYIDDRASLVALVSNITVPDEVVDEWEYVQQESQEERHEEDYKSAKNNELTVVGTVINYVKKKFL</sequence>
<dbReference type="SUPFAM" id="SSF48403">
    <property type="entry name" value="Ankyrin repeat"/>
    <property type="match status" value="1"/>
</dbReference>
<evidence type="ECO:0000256" key="2">
    <source>
        <dbReference type="ARBA" id="ARBA00023043"/>
    </source>
</evidence>
<protein>
    <submittedName>
        <fullName evidence="4">Ankyrin repeat domain-containing protein</fullName>
    </submittedName>
</protein>
<comment type="caution">
    <text evidence="4">The sequence shown here is derived from an EMBL/GenBank/DDBJ whole genome shotgun (WGS) entry which is preliminary data.</text>
</comment>
<evidence type="ECO:0000313" key="5">
    <source>
        <dbReference type="Proteomes" id="UP000281474"/>
    </source>
</evidence>
<dbReference type="OrthoDB" id="307920at2"/>
<dbReference type="PROSITE" id="PS50088">
    <property type="entry name" value="ANK_REPEAT"/>
    <property type="match status" value="3"/>
</dbReference>
<keyword evidence="2 3" id="KW-0040">ANK repeat</keyword>